<keyword evidence="3 6" id="KW-0378">Hydrolase</keyword>
<dbReference type="Proteomes" id="UP000595897">
    <property type="component" value="Chromosome"/>
</dbReference>
<evidence type="ECO:0000256" key="1">
    <source>
        <dbReference type="ARBA" id="ARBA00022670"/>
    </source>
</evidence>
<evidence type="ECO:0000259" key="7">
    <source>
        <dbReference type="Pfam" id="PF01432"/>
    </source>
</evidence>
<comment type="similarity">
    <text evidence="6">Belongs to the peptidase M3 family.</text>
</comment>
<dbReference type="Gene3D" id="1.10.1370.30">
    <property type="match status" value="1"/>
</dbReference>
<evidence type="ECO:0000256" key="3">
    <source>
        <dbReference type="ARBA" id="ARBA00022801"/>
    </source>
</evidence>
<keyword evidence="2 6" id="KW-0479">Metal-binding</keyword>
<proteinExistence type="inferred from homology"/>
<accession>A0A7R7ELL5</accession>
<evidence type="ECO:0000313" key="9">
    <source>
        <dbReference type="Proteomes" id="UP000595897"/>
    </source>
</evidence>
<dbReference type="EMBL" id="AP024169">
    <property type="protein sequence ID" value="BCN31151.1"/>
    <property type="molecule type" value="Genomic_DNA"/>
</dbReference>
<keyword evidence="4 6" id="KW-0862">Zinc</keyword>
<keyword evidence="1 6" id="KW-0645">Protease</keyword>
<dbReference type="SUPFAM" id="SSF55486">
    <property type="entry name" value="Metalloproteases ('zincins'), catalytic domain"/>
    <property type="match status" value="1"/>
</dbReference>
<protein>
    <submittedName>
        <fullName evidence="8">Oligoendopeptidase F</fullName>
    </submittedName>
</protein>
<dbReference type="NCBIfam" id="TIGR02289">
    <property type="entry name" value="M3_not_pepF"/>
    <property type="match status" value="1"/>
</dbReference>
<keyword evidence="5 6" id="KW-0482">Metalloprotease</keyword>
<dbReference type="GO" id="GO:0006508">
    <property type="term" value="P:proteolysis"/>
    <property type="evidence" value="ECO:0007669"/>
    <property type="project" value="UniProtKB-KW"/>
</dbReference>
<dbReference type="AlphaFoldDB" id="A0A7R7ELL5"/>
<feature type="domain" description="Peptidase M3A/M3B catalytic" evidence="7">
    <location>
        <begin position="170"/>
        <end position="546"/>
    </location>
</feature>
<dbReference type="CDD" id="cd09606">
    <property type="entry name" value="M3B_PepF"/>
    <property type="match status" value="1"/>
</dbReference>
<sequence>MEDFKFSTLEYVRPDLDQYDAKLQQLTEQVKNAKDYEEIQRILQEADELSSAVDTMGTIAMIRNTLNTTDEFYEKEIEYLQDRGAESEASSTALFKAILNCNFTKELTEEFGKEFLVSIQRKVDQFKEELIPFMQKEAKLTQKYQKIMATAKIEFEGETLNLYGIQKYFEHSDRKTRKAAFKAYSDFYHTHEDEMEDIFDELITIRNEMGKALGYENFIPLAYMQQERSDYGPKEVAAYREQVRRELVPLCAKLYEAQAKRIGVDELKVYDEEFVYPDGNADPIGDEEYLVKEAQKMYHDLSPETGEFIDYMIEHDLMDLENKPNKASTGYMTVLSTYKAPFVFSCFNHTKFDVEVLTHELGHAFAGYESMRNQKTSLFYMGGTDIAEIHSMSMEQFAYPYAEQFFGEGADKFRFAHLQGAITFVPFGVAVDEFQHIMYEHPELTPKERTLEWHKLEEKYMPWRKYEEDEFMERGGYWYHKLHIFLYPFYYINYTLTTMGAMEFKKRYMEDKEQAWKDYLNLCKAGSSKSYLELLKVANLSVPFEEGSVARATSCAKEILLSEIEKMNQ</sequence>
<evidence type="ECO:0000256" key="6">
    <source>
        <dbReference type="RuleBase" id="RU003435"/>
    </source>
</evidence>
<evidence type="ECO:0000256" key="2">
    <source>
        <dbReference type="ARBA" id="ARBA00022723"/>
    </source>
</evidence>
<organism evidence="8 9">
    <name type="scientific">Anaeromicropila herbilytica</name>
    <dbReference type="NCBI Taxonomy" id="2785025"/>
    <lineage>
        <taxon>Bacteria</taxon>
        <taxon>Bacillati</taxon>
        <taxon>Bacillota</taxon>
        <taxon>Clostridia</taxon>
        <taxon>Lachnospirales</taxon>
        <taxon>Lachnospiraceae</taxon>
        <taxon>Anaeromicropila</taxon>
    </lineage>
</organism>
<gene>
    <name evidence="8" type="ORF">bsdtb5_24460</name>
</gene>
<evidence type="ECO:0000313" key="8">
    <source>
        <dbReference type="EMBL" id="BCN31151.1"/>
    </source>
</evidence>
<dbReference type="GO" id="GO:0046872">
    <property type="term" value="F:metal ion binding"/>
    <property type="evidence" value="ECO:0007669"/>
    <property type="project" value="UniProtKB-UniRule"/>
</dbReference>
<name>A0A7R7ELL5_9FIRM</name>
<dbReference type="InterPro" id="IPR001567">
    <property type="entry name" value="Pept_M3A_M3B_dom"/>
</dbReference>
<dbReference type="InterPro" id="IPR011976">
    <property type="entry name" value="Pept_M3B_oligopep-rel"/>
</dbReference>
<reference evidence="8 9" key="1">
    <citation type="submission" date="2020-11" db="EMBL/GenBank/DDBJ databases">
        <title>Draft genome sequencing of a Lachnospiraceae strain isolated from anoxic soil subjected to BSD treatment.</title>
        <authorList>
            <person name="Uek A."/>
            <person name="Tonouchi A."/>
        </authorList>
    </citation>
    <scope>NUCLEOTIDE SEQUENCE [LARGE SCALE GENOMIC DNA]</scope>
    <source>
        <strain evidence="8 9">TB5</strain>
    </source>
</reference>
<comment type="cofactor">
    <cofactor evidence="6">
        <name>Zn(2+)</name>
        <dbReference type="ChEBI" id="CHEBI:29105"/>
    </cofactor>
    <text evidence="6">Binds 1 zinc ion.</text>
</comment>
<keyword evidence="9" id="KW-1185">Reference proteome</keyword>
<evidence type="ECO:0000256" key="4">
    <source>
        <dbReference type="ARBA" id="ARBA00022833"/>
    </source>
</evidence>
<dbReference type="KEGG" id="ahb:bsdtb5_24460"/>
<dbReference type="Pfam" id="PF01432">
    <property type="entry name" value="Peptidase_M3"/>
    <property type="match status" value="1"/>
</dbReference>
<dbReference type="GO" id="GO:0004222">
    <property type="term" value="F:metalloendopeptidase activity"/>
    <property type="evidence" value="ECO:0007669"/>
    <property type="project" value="InterPro"/>
</dbReference>
<evidence type="ECO:0000256" key="5">
    <source>
        <dbReference type="ARBA" id="ARBA00023049"/>
    </source>
</evidence>
<dbReference type="RefSeq" id="WP_271712294.1">
    <property type="nucleotide sequence ID" value="NZ_AP024169.1"/>
</dbReference>